<dbReference type="InterPro" id="IPR026848">
    <property type="entry name" value="Fancl"/>
</dbReference>
<dbReference type="Gene3D" id="3.10.110.10">
    <property type="entry name" value="Ubiquitin Conjugating Enzyme"/>
    <property type="match status" value="1"/>
</dbReference>
<dbReference type="InterPro" id="IPR026850">
    <property type="entry name" value="FANCL_C"/>
</dbReference>
<keyword evidence="6" id="KW-1185">Reference proteome</keyword>
<evidence type="ECO:0000313" key="6">
    <source>
        <dbReference type="Proteomes" id="UP001209878"/>
    </source>
</evidence>
<dbReference type="InterPro" id="IPR013083">
    <property type="entry name" value="Znf_RING/FYVE/PHD"/>
</dbReference>
<dbReference type="InterPro" id="IPR016135">
    <property type="entry name" value="UBQ-conjugating_enzyme/RWD"/>
</dbReference>
<dbReference type="Pfam" id="PF18891">
    <property type="entry name" value="FANCL_d3"/>
    <property type="match status" value="1"/>
</dbReference>
<dbReference type="GO" id="GO:0006513">
    <property type="term" value="P:protein monoubiquitination"/>
    <property type="evidence" value="ECO:0007669"/>
    <property type="project" value="TreeGrafter"/>
</dbReference>
<dbReference type="Pfam" id="PF09765">
    <property type="entry name" value="FANCL_d1"/>
    <property type="match status" value="1"/>
</dbReference>
<comment type="caution">
    <text evidence="5">The sequence shown here is derived from an EMBL/GenBank/DDBJ whole genome shotgun (WGS) entry which is preliminary data.</text>
</comment>
<dbReference type="GO" id="GO:0061630">
    <property type="term" value="F:ubiquitin protein ligase activity"/>
    <property type="evidence" value="ECO:0007669"/>
    <property type="project" value="TreeGrafter"/>
</dbReference>
<dbReference type="InterPro" id="IPR043003">
    <property type="entry name" value="FANCL_d3_sf"/>
</dbReference>
<evidence type="ECO:0000313" key="5">
    <source>
        <dbReference type="EMBL" id="KAK2185080.1"/>
    </source>
</evidence>
<dbReference type="Pfam" id="PF18890">
    <property type="entry name" value="FANCL_d2"/>
    <property type="match status" value="1"/>
</dbReference>
<dbReference type="SMART" id="SM01197">
    <property type="entry name" value="FANCL_C"/>
    <property type="match status" value="1"/>
</dbReference>
<dbReference type="FunFam" id="3.10.110.20:FF:000001">
    <property type="entry name" value="E3 ubiquitin-protein ligase FANCL"/>
    <property type="match status" value="1"/>
</dbReference>
<evidence type="ECO:0000259" key="1">
    <source>
        <dbReference type="Pfam" id="PF09765"/>
    </source>
</evidence>
<dbReference type="CDD" id="cd23832">
    <property type="entry name" value="DRWD-C_FANCL"/>
    <property type="match status" value="1"/>
</dbReference>
<name>A0AAD9NZ30_RIDPI</name>
<feature type="domain" description="Fanconi anemia complex subunit FancL WD-repeat containing" evidence="1">
    <location>
        <begin position="11"/>
        <end position="72"/>
    </location>
</feature>
<dbReference type="AlphaFoldDB" id="A0AAD9NZ30"/>
<feature type="domain" description="FANCL UBC-like" evidence="3">
    <location>
        <begin position="88"/>
        <end position="176"/>
    </location>
</feature>
<accession>A0AAD9NZ30</accession>
<dbReference type="CDD" id="cd23786">
    <property type="entry name" value="ELF_FANCL"/>
    <property type="match status" value="1"/>
</dbReference>
<organism evidence="5 6">
    <name type="scientific">Ridgeia piscesae</name>
    <name type="common">Tubeworm</name>
    <dbReference type="NCBI Taxonomy" id="27915"/>
    <lineage>
        <taxon>Eukaryota</taxon>
        <taxon>Metazoa</taxon>
        <taxon>Spiralia</taxon>
        <taxon>Lophotrochozoa</taxon>
        <taxon>Annelida</taxon>
        <taxon>Polychaeta</taxon>
        <taxon>Sedentaria</taxon>
        <taxon>Canalipalpata</taxon>
        <taxon>Sabellida</taxon>
        <taxon>Siboglinidae</taxon>
        <taxon>Ridgeia</taxon>
    </lineage>
</organism>
<sequence length="352" mass="40296">MHLLNKVTTVFQGQEFYIAIELPNRSLQQAKICCDWRLKSLLTGYEHLLEQRLQQSTTLAGFMEELKTIVERVGQDGDMSPASVASPRFYSHLLEELAEVGWERLSFIDANFRWLHLEAKDSCDRRHVLKIHLHEQHPEVAPDCVTELPLPFHFISTGSNSLKNLFSQFKQCLEQYKEFWDAMDEIDSSTWVLEPEKPTRSATVRRIALVNNASLQIEVNPVQPTVLPKCTFLGADHVTSPLKGNLCKNLHHWRSAVSLLDNLQNVLEVTFPSPANTKKEDLSVECGICYAYRLAGCVPELTCDDSRCCQTYHRDCLYEWLRSDPTSRLSFNMVFGECPYCSKPITMKAPNK</sequence>
<dbReference type="SUPFAM" id="SSF57850">
    <property type="entry name" value="RING/U-box"/>
    <property type="match status" value="1"/>
</dbReference>
<reference evidence="5" key="1">
    <citation type="journal article" date="2023" name="Mol. Biol. Evol.">
        <title>Third-Generation Sequencing Reveals the Adaptive Role of the Epigenome in Three Deep-Sea Polychaetes.</title>
        <authorList>
            <person name="Perez M."/>
            <person name="Aroh O."/>
            <person name="Sun Y."/>
            <person name="Lan Y."/>
            <person name="Juniper S.K."/>
            <person name="Young C.R."/>
            <person name="Angers B."/>
            <person name="Qian P.Y."/>
        </authorList>
    </citation>
    <scope>NUCLEOTIDE SEQUENCE</scope>
    <source>
        <strain evidence="5">R07B-5</strain>
    </source>
</reference>
<feature type="domain" description="FANCL UBC-like" evidence="4">
    <location>
        <begin position="178"/>
        <end position="274"/>
    </location>
</feature>
<dbReference type="PANTHER" id="PTHR13206">
    <property type="entry name" value="UBIQUITIN LIGASE PROTEIN PHF9 FANCONI ANEMIA GROUP L PROTEIN"/>
    <property type="match status" value="1"/>
</dbReference>
<dbReference type="CDD" id="cd16490">
    <property type="entry name" value="RING-CH-C4HC3_FANCL"/>
    <property type="match status" value="1"/>
</dbReference>
<feature type="domain" description="FANCL C-terminal" evidence="2">
    <location>
        <begin position="283"/>
        <end position="348"/>
    </location>
</feature>
<dbReference type="Gene3D" id="3.10.110.20">
    <property type="entry name" value="RWD domain-like"/>
    <property type="match status" value="1"/>
</dbReference>
<evidence type="ECO:0000259" key="2">
    <source>
        <dbReference type="Pfam" id="PF11793"/>
    </source>
</evidence>
<evidence type="ECO:0000259" key="3">
    <source>
        <dbReference type="Pfam" id="PF18890"/>
    </source>
</evidence>
<dbReference type="Pfam" id="PF11793">
    <property type="entry name" value="FANCL_C"/>
    <property type="match status" value="1"/>
</dbReference>
<dbReference type="GO" id="GO:0036297">
    <property type="term" value="P:interstrand cross-link repair"/>
    <property type="evidence" value="ECO:0007669"/>
    <property type="project" value="InterPro"/>
</dbReference>
<dbReference type="EMBL" id="JAODUO010000245">
    <property type="protein sequence ID" value="KAK2185080.1"/>
    <property type="molecule type" value="Genomic_DNA"/>
</dbReference>
<dbReference type="Proteomes" id="UP001209878">
    <property type="component" value="Unassembled WGS sequence"/>
</dbReference>
<dbReference type="InterPro" id="IPR043898">
    <property type="entry name" value="FANCL_d2"/>
</dbReference>
<dbReference type="CDD" id="cd23831">
    <property type="entry name" value="DRWD-N_FANCL"/>
    <property type="match status" value="1"/>
</dbReference>
<dbReference type="PANTHER" id="PTHR13206:SF0">
    <property type="entry name" value="E3 UBIQUITIN-PROTEIN LIGASE FANCL"/>
    <property type="match status" value="1"/>
</dbReference>
<gene>
    <name evidence="5" type="ORF">NP493_246g01040</name>
</gene>
<dbReference type="Gene3D" id="3.30.40.10">
    <property type="entry name" value="Zinc/RING finger domain, C3HC4 (zinc finger)"/>
    <property type="match status" value="1"/>
</dbReference>
<evidence type="ECO:0008006" key="7">
    <source>
        <dbReference type="Google" id="ProtNLM"/>
    </source>
</evidence>
<evidence type="ECO:0000259" key="4">
    <source>
        <dbReference type="Pfam" id="PF18891"/>
    </source>
</evidence>
<dbReference type="GO" id="GO:0043240">
    <property type="term" value="C:Fanconi anaemia nuclear complex"/>
    <property type="evidence" value="ECO:0007669"/>
    <property type="project" value="InterPro"/>
</dbReference>
<dbReference type="InterPro" id="IPR019162">
    <property type="entry name" value="FancL_WD-rpt_cont_dom"/>
</dbReference>
<dbReference type="FunFam" id="3.30.40.10:FF:000221">
    <property type="entry name" value="E3 ubiquitin-protein ligase FANCL isoform X2"/>
    <property type="match status" value="1"/>
</dbReference>
<dbReference type="InterPro" id="IPR044037">
    <property type="entry name" value="FANCL_d3"/>
</dbReference>
<protein>
    <recommendedName>
        <fullName evidence="7">E3 ubiquitin-protein ligase FANCL</fullName>
    </recommendedName>
</protein>
<proteinExistence type="predicted"/>